<keyword evidence="2" id="KW-1185">Reference proteome</keyword>
<dbReference type="EMBL" id="FNSL01000001">
    <property type="protein sequence ID" value="SEB79345.1"/>
    <property type="molecule type" value="Genomic_DNA"/>
</dbReference>
<evidence type="ECO:0000313" key="1">
    <source>
        <dbReference type="EMBL" id="SEB79345.1"/>
    </source>
</evidence>
<dbReference type="Proteomes" id="UP000199064">
    <property type="component" value="Unassembled WGS sequence"/>
</dbReference>
<organism evidence="1 2">
    <name type="scientific">Nitratireductor aquibiodomus</name>
    <dbReference type="NCBI Taxonomy" id="204799"/>
    <lineage>
        <taxon>Bacteria</taxon>
        <taxon>Pseudomonadati</taxon>
        <taxon>Pseudomonadota</taxon>
        <taxon>Alphaproteobacteria</taxon>
        <taxon>Hyphomicrobiales</taxon>
        <taxon>Phyllobacteriaceae</taxon>
        <taxon>Nitratireductor</taxon>
    </lineage>
</organism>
<dbReference type="AlphaFoldDB" id="A0A1H4MA21"/>
<protein>
    <submittedName>
        <fullName evidence="1">Uncharacterized protein</fullName>
    </submittedName>
</protein>
<gene>
    <name evidence="1" type="ORF">SAMN05216452_3198</name>
</gene>
<reference evidence="2" key="1">
    <citation type="submission" date="2016-10" db="EMBL/GenBank/DDBJ databases">
        <authorList>
            <person name="Varghese N."/>
            <person name="Submissions S."/>
        </authorList>
    </citation>
    <scope>NUCLEOTIDE SEQUENCE [LARGE SCALE GENOMIC DNA]</scope>
    <source>
        <strain evidence="2">ES.061</strain>
    </source>
</reference>
<proteinExistence type="predicted"/>
<sequence>MHEIASDDEILRRHFAKEQCPVCKSAGMYYPGGQPEPEPCPECERLGEMLSAIDRDKNGPREEVDYGDGIPF</sequence>
<dbReference type="RefSeq" id="WP_143038446.1">
    <property type="nucleotide sequence ID" value="NZ_FNSL01000001.1"/>
</dbReference>
<evidence type="ECO:0000313" key="2">
    <source>
        <dbReference type="Proteomes" id="UP000199064"/>
    </source>
</evidence>
<accession>A0A1H4MA21</accession>
<name>A0A1H4MA21_9HYPH</name>